<reference evidence="2" key="1">
    <citation type="submission" date="2023-07" db="EMBL/GenBank/DDBJ databases">
        <title>Sorghum-associated microbial communities from plants grown in Nebraska, USA.</title>
        <authorList>
            <person name="Schachtman D."/>
        </authorList>
    </citation>
    <scope>NUCLEOTIDE SEQUENCE</scope>
    <source>
        <strain evidence="2">BE80</strain>
    </source>
</reference>
<evidence type="ECO:0000313" key="2">
    <source>
        <dbReference type="EMBL" id="MDR6725916.1"/>
    </source>
</evidence>
<accession>A0AAP5LP43</accession>
<protein>
    <submittedName>
        <fullName evidence="2">Uncharacterized protein</fullName>
    </submittedName>
</protein>
<comment type="caution">
    <text evidence="2">The sequence shown here is derived from an EMBL/GenBank/DDBJ whole genome shotgun (WGS) entry which is preliminary data.</text>
</comment>
<organism evidence="2 3">
    <name type="scientific">Paenibacillus amylolyticus</name>
    <dbReference type="NCBI Taxonomy" id="1451"/>
    <lineage>
        <taxon>Bacteria</taxon>
        <taxon>Bacillati</taxon>
        <taxon>Bacillota</taxon>
        <taxon>Bacilli</taxon>
        <taxon>Bacillales</taxon>
        <taxon>Paenibacillaceae</taxon>
        <taxon>Paenibacillus</taxon>
    </lineage>
</organism>
<dbReference type="EMBL" id="JAVDTR010000014">
    <property type="protein sequence ID" value="MDR6725916.1"/>
    <property type="molecule type" value="Genomic_DNA"/>
</dbReference>
<keyword evidence="1" id="KW-1133">Transmembrane helix</keyword>
<proteinExistence type="predicted"/>
<keyword evidence="1" id="KW-0812">Transmembrane</keyword>
<dbReference type="Proteomes" id="UP001254832">
    <property type="component" value="Unassembled WGS sequence"/>
</dbReference>
<evidence type="ECO:0000256" key="1">
    <source>
        <dbReference type="SAM" id="Phobius"/>
    </source>
</evidence>
<gene>
    <name evidence="2" type="ORF">J2W91_004421</name>
</gene>
<dbReference type="RefSeq" id="WP_156395344.1">
    <property type="nucleotide sequence ID" value="NZ_JAVDTR010000014.1"/>
</dbReference>
<dbReference type="AlphaFoldDB" id="A0AAP5LP43"/>
<feature type="transmembrane region" description="Helical" evidence="1">
    <location>
        <begin position="6"/>
        <end position="23"/>
    </location>
</feature>
<evidence type="ECO:0000313" key="3">
    <source>
        <dbReference type="Proteomes" id="UP001254832"/>
    </source>
</evidence>
<name>A0AAP5LP43_PAEAM</name>
<keyword evidence="1" id="KW-0472">Membrane</keyword>
<sequence>MLKRNYYILASIIILLAVGLWFLTTNRTTSLRDTAWKDLNLDTISSIEIEKGIHKKITLTNKEEIDKVMSSLSAIEVKKESSISKEINETYTIVVYVADNRRLGMFLNDNKYVDVYDYEATPKKNSSMKYEILSSFDMKVIQDYFK</sequence>